<organism evidence="7 8">
    <name type="scientific">Coccomyxa viridis</name>
    <dbReference type="NCBI Taxonomy" id="1274662"/>
    <lineage>
        <taxon>Eukaryota</taxon>
        <taxon>Viridiplantae</taxon>
        <taxon>Chlorophyta</taxon>
        <taxon>core chlorophytes</taxon>
        <taxon>Trebouxiophyceae</taxon>
        <taxon>Trebouxiophyceae incertae sedis</taxon>
        <taxon>Coccomyxaceae</taxon>
        <taxon>Coccomyxa</taxon>
    </lineage>
</organism>
<dbReference type="PANTHER" id="PTHR15830:SF10">
    <property type="entry name" value="TELOMERE LENGTH REGULATION PROTEIN TEL2 HOMOLOG"/>
    <property type="match status" value="1"/>
</dbReference>
<dbReference type="Proteomes" id="UP001497392">
    <property type="component" value="Unassembled WGS sequence"/>
</dbReference>
<feature type="region of interest" description="Disordered" evidence="4">
    <location>
        <begin position="630"/>
        <end position="674"/>
    </location>
</feature>
<dbReference type="InterPro" id="IPR038528">
    <property type="entry name" value="TEL2_C_sf"/>
</dbReference>
<protein>
    <submittedName>
        <fullName evidence="7">G12997 protein</fullName>
    </submittedName>
</protein>
<evidence type="ECO:0000256" key="4">
    <source>
        <dbReference type="SAM" id="MobiDB-lite"/>
    </source>
</evidence>
<dbReference type="InterPro" id="IPR057348">
    <property type="entry name" value="TELO2_ARM"/>
</dbReference>
<keyword evidence="3" id="KW-0963">Cytoplasm</keyword>
<dbReference type="Pfam" id="PF10193">
    <property type="entry name" value="Telomere_reg-2"/>
    <property type="match status" value="1"/>
</dbReference>
<comment type="subcellular location">
    <subcellularLocation>
        <location evidence="1">Cytoplasm</location>
    </subcellularLocation>
</comment>
<evidence type="ECO:0000259" key="6">
    <source>
        <dbReference type="Pfam" id="PF25320"/>
    </source>
</evidence>
<evidence type="ECO:0000259" key="5">
    <source>
        <dbReference type="Pfam" id="PF10193"/>
    </source>
</evidence>
<name>A0ABP1GIU7_9CHLO</name>
<dbReference type="EMBL" id="CAXHTA020000021">
    <property type="protein sequence ID" value="CAL5229633.1"/>
    <property type="molecule type" value="Genomic_DNA"/>
</dbReference>
<sequence>MQNKQTPFSAGLRDALLQSAEEAHVNEAELKQMFYSELFPTFADTLLSVVSPEWLPSFSSQDRCDLFHSFFAQAPATSLLPVLVAHLSLVQPLSSASASTQGSLTVQAPGADIAAAILAERFALPDSSGIEELTSAGEGKGLDGVNRDIDELASLLVALPDRAAFSSLKALQSAAFAKQAVEHCIAAARHQTAALPKSGAHDSSKPAQAPMSRSSSFAAAVLTRLARREHASLIAQSAWKAVCKTPAADPVNSDSQALEKILAALLLEAPVNNAGTVAQVLEQLLCGPLWQRHGVRYLFEGMLLLRRCVPPRQLEVLVKVLGRLPGAEAGRSSLQQAAVHLAQAWGSEGSIQQLPVQQQAYMTAALIKCLQLLGREQLESTPGLFPALLTGVSARLDSPEGPLRQVTQASVLDLKQGMRVGKVFSAVLDPSKPALFSDLGDTELTAAEAWHPSCVTPVKLTQSQKMRAPLPSEQGQGADAGYDSDMSLEAYDLSEGPKTDDFEQEGRPLQLRDTAALLRKGDDPQAVLKGLRAIGPLIKAAPEELSHNAGEVARALLYARPPEWADKEAVALEQKASTQRFSALAAVCEAAPQEGGLALAKEVYSPHLDMHQRLTILDALSTAARQLSSALPASASSPKKELSQPEAHSGSTKVGKSRRWAAKSLAKQQEGAPRTRRNRFVGVAAQWTAALLDQVDQERQGVDLFGRDALVLGHVLSCLGTFVECASPAQITLWLASVVLELVAAKEVHGHSQPSVRRSALIAASQVMRALPAAGLAGLLAGGQVSEGVLAERLEWCRGWTQGVAMQDTDPQCQMLAAGCRSLQAKLAQEAMQALELGADSEPVLTGHSSRNLILPKKV</sequence>
<evidence type="ECO:0000313" key="8">
    <source>
        <dbReference type="Proteomes" id="UP001497392"/>
    </source>
</evidence>
<evidence type="ECO:0000256" key="2">
    <source>
        <dbReference type="ARBA" id="ARBA00006133"/>
    </source>
</evidence>
<accession>A0ABP1GIU7</accession>
<comment type="similarity">
    <text evidence="2">Belongs to the TEL2 family.</text>
</comment>
<feature type="domain" description="TELO2 ARM repeat" evidence="6">
    <location>
        <begin position="253"/>
        <end position="438"/>
    </location>
</feature>
<evidence type="ECO:0000256" key="3">
    <source>
        <dbReference type="ARBA" id="ARBA00022490"/>
    </source>
</evidence>
<dbReference type="InterPro" id="IPR019337">
    <property type="entry name" value="Telomere_length_regulation_dom"/>
</dbReference>
<feature type="domain" description="Telomere length regulation protein conserved" evidence="5">
    <location>
        <begin position="508"/>
        <end position="624"/>
    </location>
</feature>
<proteinExistence type="inferred from homology"/>
<comment type="caution">
    <text evidence="7">The sequence shown here is derived from an EMBL/GenBank/DDBJ whole genome shotgun (WGS) entry which is preliminary data.</text>
</comment>
<dbReference type="Gene3D" id="1.25.40.720">
    <property type="entry name" value="Telomere length regulation protein 2, C-terminal domain"/>
    <property type="match status" value="1"/>
</dbReference>
<evidence type="ECO:0000256" key="1">
    <source>
        <dbReference type="ARBA" id="ARBA00004496"/>
    </source>
</evidence>
<evidence type="ECO:0000313" key="7">
    <source>
        <dbReference type="EMBL" id="CAL5229633.1"/>
    </source>
</evidence>
<dbReference type="PANTHER" id="PTHR15830">
    <property type="entry name" value="TELOMERE LENGTH REGULATION PROTEIN TEL2 FAMILY MEMBER"/>
    <property type="match status" value="1"/>
</dbReference>
<gene>
    <name evidence="7" type="primary">g12997</name>
    <name evidence="7" type="ORF">VP750_LOCUS11539</name>
</gene>
<reference evidence="7 8" key="1">
    <citation type="submission" date="2024-06" db="EMBL/GenBank/DDBJ databases">
        <authorList>
            <person name="Kraege A."/>
            <person name="Thomma B."/>
        </authorList>
    </citation>
    <scope>NUCLEOTIDE SEQUENCE [LARGE SCALE GENOMIC DNA]</scope>
</reference>
<keyword evidence="8" id="KW-1185">Reference proteome</keyword>
<dbReference type="InterPro" id="IPR051970">
    <property type="entry name" value="TEL2_Regulation"/>
</dbReference>
<dbReference type="Pfam" id="PF25320">
    <property type="entry name" value="TELO2_ARM"/>
    <property type="match status" value="1"/>
</dbReference>